<dbReference type="GO" id="GO:0006820">
    <property type="term" value="P:monoatomic anion transport"/>
    <property type="evidence" value="ECO:0007669"/>
    <property type="project" value="TreeGrafter"/>
</dbReference>
<dbReference type="GO" id="GO:0016020">
    <property type="term" value="C:membrane"/>
    <property type="evidence" value="ECO:0007669"/>
    <property type="project" value="UniProtKB-SubCell"/>
</dbReference>
<comment type="caution">
    <text evidence="9">The sequence shown here is derived from an EMBL/GenBank/DDBJ whole genome shotgun (WGS) entry which is preliminary data.</text>
</comment>
<keyword evidence="2" id="KW-0813">Transport</keyword>
<evidence type="ECO:0000313" key="9">
    <source>
        <dbReference type="EMBL" id="RZB39928.1"/>
    </source>
</evidence>
<keyword evidence="3 7" id="KW-0812">Transmembrane</keyword>
<reference evidence="9 10" key="1">
    <citation type="submission" date="2017-03" db="EMBL/GenBank/DDBJ databases">
        <title>Genome of the blue death feigning beetle - Asbolus verrucosus.</title>
        <authorList>
            <person name="Rider S.D."/>
        </authorList>
    </citation>
    <scope>NUCLEOTIDE SEQUENCE [LARGE SCALE GENOMIC DNA]</scope>
    <source>
        <strain evidence="9">Butters</strain>
        <tissue evidence="9">Head and leg muscle</tissue>
    </source>
</reference>
<gene>
    <name evidence="9" type="ORF">BDFB_013581</name>
</gene>
<accession>A0A482V9S2</accession>
<dbReference type="STRING" id="1661398.A0A482V9S2"/>
<evidence type="ECO:0000256" key="3">
    <source>
        <dbReference type="ARBA" id="ARBA00022692"/>
    </source>
</evidence>
<dbReference type="FunFam" id="1.20.1250.20:FF:000003">
    <property type="entry name" value="Solute carrier family 17 member 3"/>
    <property type="match status" value="1"/>
</dbReference>
<keyword evidence="6 7" id="KW-0472">Membrane</keyword>
<dbReference type="PROSITE" id="PS50850">
    <property type="entry name" value="MFS"/>
    <property type="match status" value="1"/>
</dbReference>
<evidence type="ECO:0000313" key="10">
    <source>
        <dbReference type="Proteomes" id="UP000292052"/>
    </source>
</evidence>
<proteinExistence type="predicted"/>
<organism evidence="9 10">
    <name type="scientific">Asbolus verrucosus</name>
    <name type="common">Desert ironclad beetle</name>
    <dbReference type="NCBI Taxonomy" id="1661398"/>
    <lineage>
        <taxon>Eukaryota</taxon>
        <taxon>Metazoa</taxon>
        <taxon>Ecdysozoa</taxon>
        <taxon>Arthropoda</taxon>
        <taxon>Hexapoda</taxon>
        <taxon>Insecta</taxon>
        <taxon>Pterygota</taxon>
        <taxon>Neoptera</taxon>
        <taxon>Endopterygota</taxon>
        <taxon>Coleoptera</taxon>
        <taxon>Polyphaga</taxon>
        <taxon>Cucujiformia</taxon>
        <taxon>Tenebrionidae</taxon>
        <taxon>Pimeliinae</taxon>
        <taxon>Asbolus</taxon>
    </lineage>
</organism>
<evidence type="ECO:0000256" key="5">
    <source>
        <dbReference type="ARBA" id="ARBA00022989"/>
    </source>
</evidence>
<dbReference type="InterPro" id="IPR036259">
    <property type="entry name" value="MFS_trans_sf"/>
</dbReference>
<feature type="domain" description="Major facilitator superfamily (MFS) profile" evidence="8">
    <location>
        <begin position="1"/>
        <end position="388"/>
    </location>
</feature>
<protein>
    <submittedName>
        <fullName evidence="9">MFS 1 domain containing protein</fullName>
    </submittedName>
</protein>
<dbReference type="EMBL" id="QDEB01123994">
    <property type="protein sequence ID" value="RZB39928.1"/>
    <property type="molecule type" value="Genomic_DNA"/>
</dbReference>
<dbReference type="GO" id="GO:0015293">
    <property type="term" value="F:symporter activity"/>
    <property type="evidence" value="ECO:0007669"/>
    <property type="project" value="UniProtKB-KW"/>
</dbReference>
<keyword evidence="5 7" id="KW-1133">Transmembrane helix</keyword>
<dbReference type="OrthoDB" id="6738476at2759"/>
<evidence type="ECO:0000256" key="7">
    <source>
        <dbReference type="SAM" id="Phobius"/>
    </source>
</evidence>
<feature type="transmembrane region" description="Helical" evidence="7">
    <location>
        <begin position="296"/>
        <end position="316"/>
    </location>
</feature>
<comment type="subcellular location">
    <subcellularLocation>
        <location evidence="1">Membrane</location>
        <topology evidence="1">Multi-pass membrane protein</topology>
    </subcellularLocation>
</comment>
<feature type="transmembrane region" description="Helical" evidence="7">
    <location>
        <begin position="103"/>
        <end position="126"/>
    </location>
</feature>
<evidence type="ECO:0000256" key="2">
    <source>
        <dbReference type="ARBA" id="ARBA00022448"/>
    </source>
</evidence>
<feature type="transmembrane region" description="Helical" evidence="7">
    <location>
        <begin position="42"/>
        <end position="58"/>
    </location>
</feature>
<evidence type="ECO:0000256" key="1">
    <source>
        <dbReference type="ARBA" id="ARBA00004141"/>
    </source>
</evidence>
<dbReference type="Proteomes" id="UP000292052">
    <property type="component" value="Unassembled WGS sequence"/>
</dbReference>
<dbReference type="InterPro" id="IPR011701">
    <property type="entry name" value="MFS"/>
</dbReference>
<name>A0A482V9S2_ASBVE</name>
<dbReference type="InterPro" id="IPR020846">
    <property type="entry name" value="MFS_dom"/>
</dbReference>
<dbReference type="PANTHER" id="PTHR11662">
    <property type="entry name" value="SOLUTE CARRIER FAMILY 17"/>
    <property type="match status" value="1"/>
</dbReference>
<feature type="transmembrane region" description="Helical" evidence="7">
    <location>
        <begin position="267"/>
        <end position="290"/>
    </location>
</feature>
<keyword evidence="4" id="KW-0769">Symport</keyword>
<keyword evidence="10" id="KW-1185">Reference proteome</keyword>
<sequence length="408" mass="46024">MHIPRFNWNEEEKNDIFGSFFWGYLLTPILGGRLSEIFGTRIILGIAMLLASLSTLLTPLACSLHYYLLLTTRFCVGLGLGVQWPSTPPMATRWVAPTDTSIFMSHTMASSLGAALTLPVCGYLIAYLGWPSVFYVTGGVALAWTLAWFYLVYDTPEKHPRISNEEKEKVAREIARISHRVEKGNIPWRKIVTSKPVWAIAIANSCSAFTFYVVLNQLPTYMKQILNFNIQENGLLSSLPYIGRYVIAVISSYIADKLRKMGFSTTTVRKFFTTMSLWGPSIFFSIQAFWGYNRFVSVLVFIGSIGFSGFASPGFFSNSLDISPVYSGTIFGLCQIPLSLVGYLTTKMVALITKEKQDFEQWQYIFWILVGVGFVGSIIYLIFASGEIQTWNPREEEVEREELPLTEK</sequence>
<feature type="transmembrane region" description="Helical" evidence="7">
    <location>
        <begin position="132"/>
        <end position="153"/>
    </location>
</feature>
<feature type="transmembrane region" description="Helical" evidence="7">
    <location>
        <begin position="325"/>
        <end position="344"/>
    </location>
</feature>
<feature type="transmembrane region" description="Helical" evidence="7">
    <location>
        <begin position="16"/>
        <end position="35"/>
    </location>
</feature>
<feature type="transmembrane region" description="Helical" evidence="7">
    <location>
        <begin position="197"/>
        <end position="215"/>
    </location>
</feature>
<dbReference type="PANTHER" id="PTHR11662:SF411">
    <property type="entry name" value="GH05102P"/>
    <property type="match status" value="1"/>
</dbReference>
<evidence type="ECO:0000256" key="4">
    <source>
        <dbReference type="ARBA" id="ARBA00022847"/>
    </source>
</evidence>
<dbReference type="Pfam" id="PF07690">
    <property type="entry name" value="MFS_1"/>
    <property type="match status" value="1"/>
</dbReference>
<evidence type="ECO:0000256" key="6">
    <source>
        <dbReference type="ARBA" id="ARBA00023136"/>
    </source>
</evidence>
<dbReference type="FunFam" id="1.20.1250.20:FF:000157">
    <property type="entry name" value="Inorganic phosphate cotransporter"/>
    <property type="match status" value="1"/>
</dbReference>
<dbReference type="Gene3D" id="1.20.1250.20">
    <property type="entry name" value="MFS general substrate transporter like domains"/>
    <property type="match status" value="2"/>
</dbReference>
<dbReference type="SUPFAM" id="SSF103473">
    <property type="entry name" value="MFS general substrate transporter"/>
    <property type="match status" value="1"/>
</dbReference>
<feature type="transmembrane region" description="Helical" evidence="7">
    <location>
        <begin position="364"/>
        <end position="384"/>
    </location>
</feature>
<evidence type="ECO:0000259" key="8">
    <source>
        <dbReference type="PROSITE" id="PS50850"/>
    </source>
</evidence>
<feature type="transmembrane region" description="Helical" evidence="7">
    <location>
        <begin position="235"/>
        <end position="255"/>
    </location>
</feature>
<dbReference type="InterPro" id="IPR050382">
    <property type="entry name" value="MFS_Na/Anion_cotransporter"/>
</dbReference>
<dbReference type="AlphaFoldDB" id="A0A482V9S2"/>